<dbReference type="InterPro" id="IPR001279">
    <property type="entry name" value="Metallo-B-lactamas"/>
</dbReference>
<evidence type="ECO:0000256" key="4">
    <source>
        <dbReference type="ARBA" id="ARBA00022884"/>
    </source>
</evidence>
<evidence type="ECO:0000256" key="1">
    <source>
        <dbReference type="ARBA" id="ARBA00022490"/>
    </source>
</evidence>
<dbReference type="InterPro" id="IPR041636">
    <property type="entry name" value="RNase_J_C"/>
</dbReference>
<dbReference type="SUPFAM" id="SSF56281">
    <property type="entry name" value="Metallo-hydrolase/oxidoreductase"/>
    <property type="match status" value="1"/>
</dbReference>
<dbReference type="NCBIfam" id="TIGR00649">
    <property type="entry name" value="MG423"/>
    <property type="match status" value="1"/>
</dbReference>
<dbReference type="CDD" id="cd07714">
    <property type="entry name" value="RNaseJ_MBL-fold"/>
    <property type="match status" value="1"/>
</dbReference>
<gene>
    <name evidence="6" type="ORF">AOC36_05685</name>
</gene>
<accession>A0A0X8GZW1</accession>
<dbReference type="InterPro" id="IPR055132">
    <property type="entry name" value="RNase_J_b_CASP"/>
</dbReference>
<proteinExistence type="predicted"/>
<dbReference type="KEGG" id="erl:AOC36_05685"/>
<keyword evidence="4" id="KW-0694">RNA-binding</keyword>
<keyword evidence="2" id="KW-0540">Nuclease</keyword>
<evidence type="ECO:0000313" key="6">
    <source>
        <dbReference type="EMBL" id="AMC93487.1"/>
    </source>
</evidence>
<feature type="domain" description="Metallo-beta-lactamase" evidence="5">
    <location>
        <begin position="16"/>
        <end position="205"/>
    </location>
</feature>
<dbReference type="InterPro" id="IPR004613">
    <property type="entry name" value="RNase_J"/>
</dbReference>
<evidence type="ECO:0000256" key="3">
    <source>
        <dbReference type="ARBA" id="ARBA00022839"/>
    </source>
</evidence>
<dbReference type="Pfam" id="PF17770">
    <property type="entry name" value="RNase_J_C"/>
    <property type="match status" value="1"/>
</dbReference>
<dbReference type="EMBL" id="CP013213">
    <property type="protein sequence ID" value="AMC93487.1"/>
    <property type="molecule type" value="Genomic_DNA"/>
</dbReference>
<dbReference type="Gene3D" id="3.60.15.10">
    <property type="entry name" value="Ribonuclease Z/Hydroxyacylglutathione hydrolase-like"/>
    <property type="match status" value="1"/>
</dbReference>
<organism evidence="6 7">
    <name type="scientific">Erysipelothrix larvae</name>
    <dbReference type="NCBI Taxonomy" id="1514105"/>
    <lineage>
        <taxon>Bacteria</taxon>
        <taxon>Bacillati</taxon>
        <taxon>Bacillota</taxon>
        <taxon>Erysipelotrichia</taxon>
        <taxon>Erysipelotrichales</taxon>
        <taxon>Erysipelotrichaceae</taxon>
        <taxon>Erysipelothrix</taxon>
    </lineage>
</organism>
<keyword evidence="7" id="KW-1185">Reference proteome</keyword>
<sequence length="553" mass="62652">MDKIRFFTLGGNDEDGKNISVLELNDDIYVIDAGVRYPEGEFLGVEYIIPDFSYLVARKDRVKGVFLTHAHDDVMGAITFLLKEVKAPVYTTAFTALVLEDKLKEEKIKNIKINRIKRNAHFKVDGRKVFAFGLTHSIQDTIGFAFDTDQGYVIHTAEYVFDFDVRYKSFGSDVSVLAELGKKGVFMMTVESVGAKRPGFTSPSHRISDRIERVFEDTNDRIIISLYDQNIYRLIEVIEMANRFNRKIYFYNENQRKLMRHLEKLRYYNMPAGLELSDRQFSNDMENVLVIVSDVGPNVFRTLNSIAIGGDKRITLRESDTVIIGSPIVPGTEVEAGAMENELFKEGVNIHSLNYKEVYSMHASEEDIKMMLYLLKPKFVVPVKGEFQNLVANANIALDLGIQAKNIVVLDNGQVVTFENGELAGMQELIKLEEVLIDGNDHLDSGGLVLRDRKTLATDGAIIVGMVIDHKTKEILGGPDVQSRGVIYLKDADNIVKEVGAILERTIEQFVKDNKYDNMSARNEARDQISRFMYKETGKRPMILPVIIEINTQ</sequence>
<evidence type="ECO:0000256" key="2">
    <source>
        <dbReference type="ARBA" id="ARBA00022722"/>
    </source>
</evidence>
<dbReference type="PANTHER" id="PTHR43694:SF1">
    <property type="entry name" value="RIBONUCLEASE J"/>
    <property type="match status" value="1"/>
</dbReference>
<dbReference type="PANTHER" id="PTHR43694">
    <property type="entry name" value="RIBONUCLEASE J"/>
    <property type="match status" value="1"/>
</dbReference>
<dbReference type="Proteomes" id="UP000063781">
    <property type="component" value="Chromosome"/>
</dbReference>
<dbReference type="GO" id="GO:0003723">
    <property type="term" value="F:RNA binding"/>
    <property type="evidence" value="ECO:0007669"/>
    <property type="project" value="UniProtKB-KW"/>
</dbReference>
<dbReference type="InterPro" id="IPR042173">
    <property type="entry name" value="RNase_J_2"/>
</dbReference>
<reference evidence="6 7" key="1">
    <citation type="submission" date="2015-10" db="EMBL/GenBank/DDBJ databases">
        <title>Erysipelothrix larvae sp. LV19 isolated from the larval gut of the rhinoceros beetle, Trypoxylus dichotomus.</title>
        <authorList>
            <person name="Lim S."/>
            <person name="Kim B.-C."/>
        </authorList>
    </citation>
    <scope>NUCLEOTIDE SEQUENCE [LARGE SCALE GENOMIC DNA]</scope>
    <source>
        <strain evidence="6 7">LV19</strain>
    </source>
</reference>
<dbReference type="Pfam" id="PF12706">
    <property type="entry name" value="Lactamase_B_2"/>
    <property type="match status" value="1"/>
</dbReference>
<evidence type="ECO:0000259" key="5">
    <source>
        <dbReference type="SMART" id="SM00849"/>
    </source>
</evidence>
<dbReference type="Pfam" id="PF22505">
    <property type="entry name" value="RNase_J_b_CASP"/>
    <property type="match status" value="1"/>
</dbReference>
<keyword evidence="6" id="KW-0378">Hydrolase</keyword>
<dbReference type="STRING" id="1514105.AOC36_05685"/>
<dbReference type="Gene3D" id="3.40.50.10710">
    <property type="entry name" value="Metallo-hydrolase/oxidoreductase"/>
    <property type="match status" value="1"/>
</dbReference>
<dbReference type="AlphaFoldDB" id="A0A0X8GZW1"/>
<dbReference type="GO" id="GO:0046872">
    <property type="term" value="F:metal ion binding"/>
    <property type="evidence" value="ECO:0007669"/>
    <property type="project" value="InterPro"/>
</dbReference>
<dbReference type="InterPro" id="IPR036866">
    <property type="entry name" value="RibonucZ/Hydroxyglut_hydro"/>
</dbReference>
<name>A0A0X8GZW1_9FIRM</name>
<dbReference type="Gene3D" id="3.10.20.580">
    <property type="match status" value="1"/>
</dbReference>
<dbReference type="GO" id="GO:0004527">
    <property type="term" value="F:exonuclease activity"/>
    <property type="evidence" value="ECO:0007669"/>
    <property type="project" value="UniProtKB-KW"/>
</dbReference>
<keyword evidence="1" id="KW-0963">Cytoplasm</keyword>
<protein>
    <submittedName>
        <fullName evidence="6">MBL fold metallo-hydrolase</fullName>
    </submittedName>
</protein>
<dbReference type="SMART" id="SM00849">
    <property type="entry name" value="Lactamase_B"/>
    <property type="match status" value="1"/>
</dbReference>
<dbReference type="RefSeq" id="WP_067632323.1">
    <property type="nucleotide sequence ID" value="NZ_CP013213.1"/>
</dbReference>
<evidence type="ECO:0000313" key="7">
    <source>
        <dbReference type="Proteomes" id="UP000063781"/>
    </source>
</evidence>
<dbReference type="OrthoDB" id="9758375at2"/>
<keyword evidence="3" id="KW-0269">Exonuclease</keyword>